<evidence type="ECO:0000313" key="4">
    <source>
        <dbReference type="Proteomes" id="UP000030856"/>
    </source>
</evidence>
<dbReference type="RefSeq" id="WP_179115110.1">
    <property type="nucleotide sequence ID" value="NZ_MPPZ01000021.1"/>
</dbReference>
<evidence type="ECO:0008006" key="5">
    <source>
        <dbReference type="Google" id="ProtNLM"/>
    </source>
</evidence>
<name>A0A0B0HEW6_SOVGS</name>
<evidence type="ECO:0000313" key="3">
    <source>
        <dbReference type="EMBL" id="KHF26439.1"/>
    </source>
</evidence>
<dbReference type="STRING" id="2340.JV46_29880"/>
<dbReference type="Proteomes" id="UP000030856">
    <property type="component" value="Unassembled WGS sequence"/>
</dbReference>
<dbReference type="GeneID" id="86992248"/>
<accession>A0A0B0HEW6</accession>
<keyword evidence="2" id="KW-0812">Transmembrane</keyword>
<feature type="region of interest" description="Disordered" evidence="1">
    <location>
        <begin position="37"/>
        <end position="61"/>
    </location>
</feature>
<keyword evidence="4" id="KW-1185">Reference proteome</keyword>
<proteinExistence type="predicted"/>
<evidence type="ECO:0000256" key="2">
    <source>
        <dbReference type="SAM" id="Phobius"/>
    </source>
</evidence>
<keyword evidence="2" id="KW-0472">Membrane</keyword>
<gene>
    <name evidence="3" type="ORF">JV46_29880</name>
</gene>
<organism evidence="3 4">
    <name type="scientific">Solemya velum gill symbiont</name>
    <dbReference type="NCBI Taxonomy" id="2340"/>
    <lineage>
        <taxon>Bacteria</taxon>
        <taxon>Pseudomonadati</taxon>
        <taxon>Pseudomonadota</taxon>
        <taxon>Gammaproteobacteria</taxon>
        <taxon>sulfur-oxidizing symbionts</taxon>
    </lineage>
</organism>
<dbReference type="PATRIC" id="fig|2340.3.peg.950"/>
<protein>
    <recommendedName>
        <fullName evidence="5">Chemotaxis protein</fullName>
    </recommendedName>
</protein>
<reference evidence="3 4" key="1">
    <citation type="journal article" date="2014" name="BMC Genomics">
        <title>The genome of the intracellular bacterium of the coastal bivalve, Solemya velum: a blueprint for thriving in and out of symbiosis.</title>
        <authorList>
            <person name="Dmytrenko O."/>
            <person name="Russell S.L."/>
            <person name="Loo W.T."/>
            <person name="Fontanez K.M."/>
            <person name="Liao L."/>
            <person name="Roeselers G."/>
            <person name="Sharma R."/>
            <person name="Stewart F.J."/>
            <person name="Newton I.L."/>
            <person name="Woyke T."/>
            <person name="Wu D."/>
            <person name="Lang J.M."/>
            <person name="Eisen J.A."/>
            <person name="Cavanaugh C.M."/>
        </authorList>
    </citation>
    <scope>NUCLEOTIDE SEQUENCE [LARGE SCALE GENOMIC DNA]</scope>
    <source>
        <strain evidence="3 4">WH</strain>
    </source>
</reference>
<evidence type="ECO:0000256" key="1">
    <source>
        <dbReference type="SAM" id="MobiDB-lite"/>
    </source>
</evidence>
<dbReference type="EMBL" id="JRAA01000001">
    <property type="protein sequence ID" value="KHF26439.1"/>
    <property type="molecule type" value="Genomic_DNA"/>
</dbReference>
<keyword evidence="2" id="KW-1133">Transmembrane helix</keyword>
<sequence length="61" mass="6804">MRDYLVAMLALPLLFLVWVVVQWITRQYAMRHPEFGPPREEGSGCGSSCQCGSGGSCKKQK</sequence>
<feature type="transmembrane region" description="Helical" evidence="2">
    <location>
        <begin position="6"/>
        <end position="25"/>
    </location>
</feature>
<dbReference type="AlphaFoldDB" id="A0A0B0HEW6"/>
<comment type="caution">
    <text evidence="3">The sequence shown here is derived from an EMBL/GenBank/DDBJ whole genome shotgun (WGS) entry which is preliminary data.</text>
</comment>